<keyword evidence="9" id="KW-0238">DNA-binding</keyword>
<dbReference type="GO" id="GO:0005634">
    <property type="term" value="C:nucleus"/>
    <property type="evidence" value="ECO:0007669"/>
    <property type="project" value="UniProtKB-SubCell"/>
</dbReference>
<evidence type="ECO:0000256" key="4">
    <source>
        <dbReference type="ARBA" id="ARBA00022723"/>
    </source>
</evidence>
<evidence type="ECO:0000256" key="7">
    <source>
        <dbReference type="ARBA" id="ARBA00022833"/>
    </source>
</evidence>
<dbReference type="Ensembl" id="ENSPLAT00000027580.1">
    <property type="protein sequence ID" value="ENSPLAP00000018161.1"/>
    <property type="gene ID" value="ENSPLAG00000022731.1"/>
</dbReference>
<keyword evidence="4" id="KW-0479">Metal-binding</keyword>
<evidence type="ECO:0000256" key="12">
    <source>
        <dbReference type="PROSITE-ProRule" id="PRU00042"/>
    </source>
</evidence>
<dbReference type="GO" id="GO:0000978">
    <property type="term" value="F:RNA polymerase II cis-regulatory region sequence-specific DNA binding"/>
    <property type="evidence" value="ECO:0007669"/>
    <property type="project" value="TreeGrafter"/>
</dbReference>
<dbReference type="Pfam" id="PF00096">
    <property type="entry name" value="zf-C2H2"/>
    <property type="match status" value="2"/>
</dbReference>
<dbReference type="FunFam" id="3.30.160.60:FF:000912">
    <property type="entry name" value="Zinc finger protein 660"/>
    <property type="match status" value="1"/>
</dbReference>
<comment type="similarity">
    <text evidence="3">Belongs to the krueppel C2H2-type zinc-finger protein family.</text>
</comment>
<reference evidence="14" key="2">
    <citation type="submission" date="2025-09" db="UniProtKB">
        <authorList>
            <consortium name="Ensembl"/>
        </authorList>
    </citation>
    <scope>IDENTIFICATION</scope>
</reference>
<dbReference type="Gene3D" id="3.30.160.60">
    <property type="entry name" value="Classic Zinc Finger"/>
    <property type="match status" value="5"/>
</dbReference>
<evidence type="ECO:0000256" key="3">
    <source>
        <dbReference type="ARBA" id="ARBA00006991"/>
    </source>
</evidence>
<evidence type="ECO:0000256" key="8">
    <source>
        <dbReference type="ARBA" id="ARBA00023015"/>
    </source>
</evidence>
<keyword evidence="6 12" id="KW-0863">Zinc-finger</keyword>
<proteinExistence type="inferred from homology"/>
<feature type="domain" description="C2H2-type" evidence="13">
    <location>
        <begin position="72"/>
        <end position="99"/>
    </location>
</feature>
<evidence type="ECO:0000256" key="6">
    <source>
        <dbReference type="ARBA" id="ARBA00022771"/>
    </source>
</evidence>
<evidence type="ECO:0000256" key="11">
    <source>
        <dbReference type="ARBA" id="ARBA00023242"/>
    </source>
</evidence>
<evidence type="ECO:0000313" key="14">
    <source>
        <dbReference type="Ensembl" id="ENSPLAP00000018161.1"/>
    </source>
</evidence>
<feature type="domain" description="C2H2-type" evidence="13">
    <location>
        <begin position="44"/>
        <end position="71"/>
    </location>
</feature>
<dbReference type="GO" id="GO:0000981">
    <property type="term" value="F:DNA-binding transcription factor activity, RNA polymerase II-specific"/>
    <property type="evidence" value="ECO:0007669"/>
    <property type="project" value="TreeGrafter"/>
</dbReference>
<keyword evidence="7" id="KW-0862">Zinc</keyword>
<keyword evidence="5" id="KW-0677">Repeat</keyword>
<feature type="domain" description="C2H2-type" evidence="13">
    <location>
        <begin position="16"/>
        <end position="43"/>
    </location>
</feature>
<keyword evidence="8" id="KW-0805">Transcription regulation</keyword>
<name>A0A3B3UZT4_9TELE</name>
<dbReference type="PROSITE" id="PS00028">
    <property type="entry name" value="ZINC_FINGER_C2H2_1"/>
    <property type="match status" value="4"/>
</dbReference>
<organism evidence="14 15">
    <name type="scientific">Poecilia latipinna</name>
    <name type="common">sailfin molly</name>
    <dbReference type="NCBI Taxonomy" id="48699"/>
    <lineage>
        <taxon>Eukaryota</taxon>
        <taxon>Metazoa</taxon>
        <taxon>Chordata</taxon>
        <taxon>Craniata</taxon>
        <taxon>Vertebrata</taxon>
        <taxon>Euteleostomi</taxon>
        <taxon>Actinopterygii</taxon>
        <taxon>Neopterygii</taxon>
        <taxon>Teleostei</taxon>
        <taxon>Neoteleostei</taxon>
        <taxon>Acanthomorphata</taxon>
        <taxon>Ovalentaria</taxon>
        <taxon>Atherinomorphae</taxon>
        <taxon>Cyprinodontiformes</taxon>
        <taxon>Poeciliidae</taxon>
        <taxon>Poeciliinae</taxon>
        <taxon>Poecilia</taxon>
    </lineage>
</organism>
<dbReference type="Proteomes" id="UP000261500">
    <property type="component" value="Unplaced"/>
</dbReference>
<dbReference type="GeneTree" id="ENSGT01150000286959"/>
<dbReference type="InterPro" id="IPR036236">
    <property type="entry name" value="Znf_C2H2_sf"/>
</dbReference>
<accession>A0A3B3UZT4</accession>
<dbReference type="Pfam" id="PF13465">
    <property type="entry name" value="zf-H2C2_2"/>
    <property type="match status" value="1"/>
</dbReference>
<dbReference type="SUPFAM" id="SSF57667">
    <property type="entry name" value="beta-beta-alpha zinc fingers"/>
    <property type="match status" value="3"/>
</dbReference>
<evidence type="ECO:0000313" key="15">
    <source>
        <dbReference type="Proteomes" id="UP000261500"/>
    </source>
</evidence>
<evidence type="ECO:0000256" key="5">
    <source>
        <dbReference type="ARBA" id="ARBA00022737"/>
    </source>
</evidence>
<comment type="subcellular location">
    <subcellularLocation>
        <location evidence="2">Nucleus</location>
    </subcellularLocation>
</comment>
<dbReference type="AlphaFoldDB" id="A0A3B3UZT4"/>
<evidence type="ECO:0000256" key="9">
    <source>
        <dbReference type="ARBA" id="ARBA00023125"/>
    </source>
</evidence>
<dbReference type="PANTHER" id="PTHR23235">
    <property type="entry name" value="KRUEPPEL-LIKE TRANSCRIPTION FACTOR"/>
    <property type="match status" value="1"/>
</dbReference>
<sequence length="209" mass="24245">IETSTLQGDDMSEKPFSCQICGKSFSGIGNLNRHKRIHTGEKPFSCQICGKRFSRIGHLKDHKRIHTGERPFSCQICGNRFSQIGNLKDHKRIHTGERPFSCLSCGKSFSRISNLNRHKRIHTGEKLFSCYQTCEKMFLNIGHLIILIRTHIQEPGFSHEIWRKKWFFYAGKLNFHMKQIYKSENLSLVKLFKTTSTVLEVGILKHHVT</sequence>
<dbReference type="FunFam" id="3.30.160.60:FF:002343">
    <property type="entry name" value="Zinc finger protein 33A"/>
    <property type="match status" value="1"/>
</dbReference>
<dbReference type="GO" id="GO:0008270">
    <property type="term" value="F:zinc ion binding"/>
    <property type="evidence" value="ECO:0007669"/>
    <property type="project" value="UniProtKB-KW"/>
</dbReference>
<protein>
    <recommendedName>
        <fullName evidence="13">C2H2-type domain-containing protein</fullName>
    </recommendedName>
</protein>
<comment type="function">
    <text evidence="1">May be involved in transcriptional regulation.</text>
</comment>
<keyword evidence="11" id="KW-0539">Nucleus</keyword>
<dbReference type="PROSITE" id="PS50157">
    <property type="entry name" value="ZINC_FINGER_C2H2_2"/>
    <property type="match status" value="4"/>
</dbReference>
<dbReference type="InterPro" id="IPR013087">
    <property type="entry name" value="Znf_C2H2_type"/>
</dbReference>
<keyword evidence="10" id="KW-0804">Transcription</keyword>
<keyword evidence="15" id="KW-1185">Reference proteome</keyword>
<dbReference type="SMART" id="SM00355">
    <property type="entry name" value="ZnF_C2H2"/>
    <property type="match status" value="4"/>
</dbReference>
<feature type="domain" description="C2H2-type" evidence="13">
    <location>
        <begin position="100"/>
        <end position="127"/>
    </location>
</feature>
<dbReference type="FunFam" id="3.30.160.60:FF:002716">
    <property type="entry name" value="Zinc finger protein 212"/>
    <property type="match status" value="1"/>
</dbReference>
<dbReference type="STRING" id="48699.ENSPLAP00000018161"/>
<evidence type="ECO:0000256" key="2">
    <source>
        <dbReference type="ARBA" id="ARBA00004123"/>
    </source>
</evidence>
<dbReference type="PANTHER" id="PTHR23235:SF178">
    <property type="entry name" value="C2H2-TYPE DOMAIN-CONTAINING PROTEIN-RELATED"/>
    <property type="match status" value="1"/>
</dbReference>
<evidence type="ECO:0000256" key="1">
    <source>
        <dbReference type="ARBA" id="ARBA00003767"/>
    </source>
</evidence>
<evidence type="ECO:0000256" key="10">
    <source>
        <dbReference type="ARBA" id="ARBA00023163"/>
    </source>
</evidence>
<dbReference type="FunFam" id="3.30.160.60:FF:001134">
    <property type="entry name" value="Zinc finger protein 70"/>
    <property type="match status" value="1"/>
</dbReference>
<evidence type="ECO:0000259" key="13">
    <source>
        <dbReference type="PROSITE" id="PS50157"/>
    </source>
</evidence>
<reference evidence="14" key="1">
    <citation type="submission" date="2025-08" db="UniProtKB">
        <authorList>
            <consortium name="Ensembl"/>
        </authorList>
    </citation>
    <scope>IDENTIFICATION</scope>
</reference>